<feature type="compositionally biased region" description="Polar residues" evidence="1">
    <location>
        <begin position="457"/>
        <end position="483"/>
    </location>
</feature>
<feature type="domain" description="Mce/MlaD" evidence="3">
    <location>
        <begin position="41"/>
        <end position="115"/>
    </location>
</feature>
<evidence type="ECO:0000313" key="6">
    <source>
        <dbReference type="EMBL" id="PEG52971.1"/>
    </source>
</evidence>
<evidence type="ECO:0000256" key="1">
    <source>
        <dbReference type="SAM" id="MobiDB-lite"/>
    </source>
</evidence>
<dbReference type="PANTHER" id="PTHR33371:SF16">
    <property type="entry name" value="MCE-FAMILY PROTEIN MCE3F"/>
    <property type="match status" value="1"/>
</dbReference>
<dbReference type="Proteomes" id="UP000220340">
    <property type="component" value="Unassembled WGS sequence"/>
</dbReference>
<dbReference type="STRING" id="1801.BRW64_16140"/>
<dbReference type="EMBL" id="MIJD01000292">
    <property type="protein sequence ID" value="OPE49376.1"/>
    <property type="molecule type" value="Genomic_DNA"/>
</dbReference>
<evidence type="ECO:0000313" key="5">
    <source>
        <dbReference type="EMBL" id="OPE49376.1"/>
    </source>
</evidence>
<organism evidence="6 8">
    <name type="scientific">Mycolicibacterium diernhoferi</name>
    <dbReference type="NCBI Taxonomy" id="1801"/>
    <lineage>
        <taxon>Bacteria</taxon>
        <taxon>Bacillati</taxon>
        <taxon>Actinomycetota</taxon>
        <taxon>Actinomycetes</taxon>
        <taxon>Mycobacteriales</taxon>
        <taxon>Mycobacteriaceae</taxon>
        <taxon>Mycolicibacterium</taxon>
    </lineage>
</organism>
<keyword evidence="2" id="KW-1133">Transmembrane helix</keyword>
<keyword evidence="2" id="KW-0812">Transmembrane</keyword>
<sequence>MILTRRIKLQLLVFFSIALVAGTVMVFGYIKAPTLIFGVGRYTVTVELPRAGGLYAAGNVTYRGTEVGRIKSVDLVNGRVHAVMSLNSDIPIPSDLDAEVHSQSAIGEQFIALLPRNGTSRPLQDGDVIPMDRTTVPPDINGLLDATNRGLQAIPRDDLSTVLEESYQAFGGMGPDIARLVKGTTALAIDSRANLESITSVIDNSQPVLDSQTQTADSIQAWAANLASITGSLQDHDAGVSGFLTAGPPAADEARALMERWQPTLPVLLANLVTIGNVGVAYQPAIEQLLVLLPQGVASMSGSAVMLQDVKTPFNGTLLNFNLNLNAPPTCSTGFLPASQIRPPSFEDAPDGPPGDRYCRIPQDSRFTAVRGARNYPCLTRPGKRAPTVEMCESDHEYVPLNDGHNWKGDPNATLSGQDVPQLSPAPGPAPEVSPPAIATALYDPATGSYIGPDGKTYTQSDLSQNAPKDKTWQTMLTPSPAN</sequence>
<feature type="region of interest" description="Disordered" evidence="1">
    <location>
        <begin position="402"/>
        <end position="433"/>
    </location>
</feature>
<dbReference type="InterPro" id="IPR003399">
    <property type="entry name" value="Mce/MlaD"/>
</dbReference>
<dbReference type="OrthoDB" id="4741753at2"/>
<keyword evidence="2" id="KW-0472">Membrane</keyword>
<name>A0A1Q4HBF0_9MYCO</name>
<dbReference type="AlphaFoldDB" id="A0A1Q4HBF0"/>
<dbReference type="EMBL" id="PDCR01000024">
    <property type="protein sequence ID" value="PEG52971.1"/>
    <property type="molecule type" value="Genomic_DNA"/>
</dbReference>
<evidence type="ECO:0000259" key="3">
    <source>
        <dbReference type="Pfam" id="PF02470"/>
    </source>
</evidence>
<dbReference type="InterPro" id="IPR005693">
    <property type="entry name" value="Mce"/>
</dbReference>
<dbReference type="RefSeq" id="WP_073857273.1">
    <property type="nucleotide sequence ID" value="NZ_BAAATC010000021.1"/>
</dbReference>
<feature type="transmembrane region" description="Helical" evidence="2">
    <location>
        <begin position="12"/>
        <end position="30"/>
    </location>
</feature>
<feature type="region of interest" description="Disordered" evidence="1">
    <location>
        <begin position="449"/>
        <end position="483"/>
    </location>
</feature>
<evidence type="ECO:0000313" key="7">
    <source>
        <dbReference type="Proteomes" id="UP000191039"/>
    </source>
</evidence>
<protein>
    <submittedName>
        <fullName evidence="6">MCE family protein</fullName>
    </submittedName>
    <submittedName>
        <fullName evidence="5">Mammalian cell entry protein</fullName>
    </submittedName>
</protein>
<dbReference type="NCBIfam" id="TIGR00996">
    <property type="entry name" value="Mtu_fam_mce"/>
    <property type="match status" value="1"/>
</dbReference>
<feature type="domain" description="Mammalian cell entry C-terminal" evidence="4">
    <location>
        <begin position="120"/>
        <end position="293"/>
    </location>
</feature>
<feature type="compositionally biased region" description="Pro residues" evidence="1">
    <location>
        <begin position="424"/>
        <end position="433"/>
    </location>
</feature>
<dbReference type="Pfam" id="PF02470">
    <property type="entry name" value="MlaD"/>
    <property type="match status" value="1"/>
</dbReference>
<comment type="caution">
    <text evidence="6">The sequence shown here is derived from an EMBL/GenBank/DDBJ whole genome shotgun (WGS) entry which is preliminary data.</text>
</comment>
<reference evidence="5 7" key="1">
    <citation type="submission" date="2016-09" db="EMBL/GenBank/DDBJ databases">
        <title>genome sequences of unsequenced Mycobacteria.</title>
        <authorList>
            <person name="Greninger A.L."/>
            <person name="Jerome K.R."/>
            <person name="Mcnair B."/>
            <person name="Wallis C."/>
            <person name="Fang F."/>
        </authorList>
    </citation>
    <scope>NUCLEOTIDE SEQUENCE [LARGE SCALE GENOMIC DNA]</scope>
    <source>
        <strain evidence="5 7">BM1</strain>
    </source>
</reference>
<evidence type="ECO:0000313" key="8">
    <source>
        <dbReference type="Proteomes" id="UP000220340"/>
    </source>
</evidence>
<keyword evidence="8" id="KW-1185">Reference proteome</keyword>
<reference evidence="6 8" key="2">
    <citation type="submission" date="2017-10" db="EMBL/GenBank/DDBJ databases">
        <title>The new phylogeny of genus Mycobacterium.</title>
        <authorList>
            <person name="Tortoli E."/>
            <person name="Trovato A."/>
            <person name="Cirillo D.M."/>
        </authorList>
    </citation>
    <scope>NUCLEOTIDE SEQUENCE [LARGE SCALE GENOMIC DNA]</scope>
    <source>
        <strain evidence="6 8">IP141170001</strain>
    </source>
</reference>
<dbReference type="GO" id="GO:0005576">
    <property type="term" value="C:extracellular region"/>
    <property type="evidence" value="ECO:0007669"/>
    <property type="project" value="TreeGrafter"/>
</dbReference>
<dbReference type="Proteomes" id="UP000191039">
    <property type="component" value="Unassembled WGS sequence"/>
</dbReference>
<accession>A0A1Q4HBF0</accession>
<dbReference type="InterPro" id="IPR024516">
    <property type="entry name" value="Mce_C"/>
</dbReference>
<gene>
    <name evidence="5" type="ORF">BV510_22390</name>
    <name evidence="6" type="ORF">CRI78_18375</name>
</gene>
<evidence type="ECO:0000259" key="4">
    <source>
        <dbReference type="Pfam" id="PF11887"/>
    </source>
</evidence>
<dbReference type="Pfam" id="PF11887">
    <property type="entry name" value="Mce4_CUP1"/>
    <property type="match status" value="1"/>
</dbReference>
<proteinExistence type="predicted"/>
<evidence type="ECO:0000256" key="2">
    <source>
        <dbReference type="SAM" id="Phobius"/>
    </source>
</evidence>
<dbReference type="PANTHER" id="PTHR33371">
    <property type="entry name" value="INTERMEMBRANE PHOSPHOLIPID TRANSPORT SYSTEM BINDING PROTEIN MLAD-RELATED"/>
    <property type="match status" value="1"/>
</dbReference>
<dbReference type="InterPro" id="IPR052336">
    <property type="entry name" value="MlaD_Phospholipid_Transporter"/>
</dbReference>